<organism evidence="1">
    <name type="scientific">Pongo abelii</name>
    <name type="common">Sumatran orangutan</name>
    <name type="synonym">Pongo pygmaeus abelii</name>
    <dbReference type="NCBI Taxonomy" id="9601"/>
    <lineage>
        <taxon>Eukaryota</taxon>
        <taxon>Metazoa</taxon>
        <taxon>Chordata</taxon>
        <taxon>Craniata</taxon>
        <taxon>Vertebrata</taxon>
        <taxon>Euteleostomi</taxon>
        <taxon>Mammalia</taxon>
        <taxon>Eutheria</taxon>
        <taxon>Euarchontoglires</taxon>
        <taxon>Primates</taxon>
        <taxon>Haplorrhini</taxon>
        <taxon>Catarrhini</taxon>
        <taxon>Hominidae</taxon>
        <taxon>Pongo</taxon>
    </lineage>
</organism>
<name>A0A2J8SH95_PONAB</name>
<reference evidence="1" key="1">
    <citation type="submission" date="2017-12" db="EMBL/GenBank/DDBJ databases">
        <title>High-resolution comparative analysis of great ape genomes.</title>
        <authorList>
            <person name="Pollen A."/>
            <person name="Hastie A."/>
            <person name="Hormozdiari F."/>
            <person name="Dougherty M."/>
            <person name="Liu R."/>
            <person name="Chaisson M."/>
            <person name="Hoppe E."/>
            <person name="Hill C."/>
            <person name="Pang A."/>
            <person name="Hillier L."/>
            <person name="Baker C."/>
            <person name="Armstrong J."/>
            <person name="Shendure J."/>
            <person name="Paten B."/>
            <person name="Wilson R."/>
            <person name="Chao H."/>
            <person name="Schneider V."/>
            <person name="Ventura M."/>
            <person name="Kronenberg Z."/>
            <person name="Murali S."/>
            <person name="Gordon D."/>
            <person name="Cantsilieris S."/>
            <person name="Munson K."/>
            <person name="Nelson B."/>
            <person name="Raja A."/>
            <person name="Underwood J."/>
            <person name="Diekhans M."/>
            <person name="Fiddes I."/>
            <person name="Haussler D."/>
            <person name="Eichler E."/>
        </authorList>
    </citation>
    <scope>NUCLEOTIDE SEQUENCE [LARGE SCALE GENOMIC DNA]</scope>
    <source>
        <strain evidence="1">Susie</strain>
    </source>
</reference>
<protein>
    <submittedName>
        <fullName evidence="1">TRAPPC12 isoform 11</fullName>
    </submittedName>
</protein>
<dbReference type="EMBL" id="NDHI03003569">
    <property type="protein sequence ID" value="PNJ20135.1"/>
    <property type="molecule type" value="Genomic_DNA"/>
</dbReference>
<dbReference type="AlphaFoldDB" id="A0A2J8SH95"/>
<gene>
    <name evidence="1" type="ORF">CR201_G0042951</name>
</gene>
<evidence type="ECO:0000313" key="1">
    <source>
        <dbReference type="EMBL" id="PNJ20135.1"/>
    </source>
</evidence>
<feature type="non-terminal residue" evidence="1">
    <location>
        <position position="1"/>
    </location>
</feature>
<accession>A0A2J8SH95</accession>
<proteinExistence type="predicted"/>
<sequence>MYSMANCLLLMKLTSLHIRTRRGSTHDGKEHAAASATFRLAEIRLQKSFLVAEWL</sequence>
<comment type="caution">
    <text evidence="1">The sequence shown here is derived from an EMBL/GenBank/DDBJ whole genome shotgun (WGS) entry which is preliminary data.</text>
</comment>